<comment type="similarity">
    <text evidence="2">Belongs to the BexD/CtrA/VexA family.</text>
</comment>
<evidence type="ECO:0000256" key="1">
    <source>
        <dbReference type="ARBA" id="ARBA00004571"/>
    </source>
</evidence>
<dbReference type="Gene3D" id="3.10.560.10">
    <property type="entry name" value="Outer membrane lipoprotein wza domain like"/>
    <property type="match status" value="2"/>
</dbReference>
<dbReference type="PANTHER" id="PTHR33619:SF3">
    <property type="entry name" value="POLYSACCHARIDE EXPORT PROTEIN GFCE-RELATED"/>
    <property type="match status" value="1"/>
</dbReference>
<feature type="domain" description="Polysaccharide export protein N-terminal" evidence="16">
    <location>
        <begin position="39"/>
        <end position="114"/>
    </location>
</feature>
<feature type="chain" id="PRO_5032584926" evidence="15">
    <location>
        <begin position="30"/>
        <end position="282"/>
    </location>
</feature>
<dbReference type="Pfam" id="PF22461">
    <property type="entry name" value="SLBB_2"/>
    <property type="match status" value="1"/>
</dbReference>
<evidence type="ECO:0000256" key="5">
    <source>
        <dbReference type="ARBA" id="ARBA00022597"/>
    </source>
</evidence>
<evidence type="ECO:0000256" key="13">
    <source>
        <dbReference type="ARBA" id="ARBA00023237"/>
    </source>
</evidence>
<evidence type="ECO:0000256" key="4">
    <source>
        <dbReference type="ARBA" id="ARBA00022452"/>
    </source>
</evidence>
<dbReference type="Pfam" id="PF02563">
    <property type="entry name" value="Poly_export"/>
    <property type="match status" value="1"/>
</dbReference>
<evidence type="ECO:0000313" key="19">
    <source>
        <dbReference type="EMBL" id="MBB1162527.1"/>
    </source>
</evidence>
<keyword evidence="11" id="KW-0472">Membrane</keyword>
<dbReference type="Proteomes" id="UP000586093">
    <property type="component" value="Unassembled WGS sequence"/>
</dbReference>
<accession>A0A839HIS6</accession>
<keyword evidence="9" id="KW-0406">Ion transport</keyword>
<evidence type="ECO:0000259" key="18">
    <source>
        <dbReference type="Pfam" id="PF22461"/>
    </source>
</evidence>
<dbReference type="Gene3D" id="3.30.1950.10">
    <property type="entry name" value="wza like domain"/>
    <property type="match status" value="1"/>
</dbReference>
<keyword evidence="8" id="KW-0625">Polysaccharide transport</keyword>
<keyword evidence="13" id="KW-0998">Cell outer membrane</keyword>
<dbReference type="InterPro" id="IPR049712">
    <property type="entry name" value="Poly_export"/>
</dbReference>
<dbReference type="GO" id="GO:0009279">
    <property type="term" value="C:cell outer membrane"/>
    <property type="evidence" value="ECO:0007669"/>
    <property type="project" value="UniProtKB-SubCell"/>
</dbReference>
<evidence type="ECO:0000256" key="3">
    <source>
        <dbReference type="ARBA" id="ARBA00022448"/>
    </source>
</evidence>
<keyword evidence="12" id="KW-0564">Palmitate</keyword>
<keyword evidence="20" id="KW-1185">Reference proteome</keyword>
<evidence type="ECO:0000256" key="12">
    <source>
        <dbReference type="ARBA" id="ARBA00023139"/>
    </source>
</evidence>
<protein>
    <submittedName>
        <fullName evidence="19">Polysaccharide export protein EpsE</fullName>
    </submittedName>
</protein>
<evidence type="ECO:0000256" key="15">
    <source>
        <dbReference type="SAM" id="SignalP"/>
    </source>
</evidence>
<keyword evidence="7 15" id="KW-0732">Signal</keyword>
<evidence type="ECO:0000256" key="7">
    <source>
        <dbReference type="ARBA" id="ARBA00022729"/>
    </source>
</evidence>
<evidence type="ECO:0000256" key="8">
    <source>
        <dbReference type="ARBA" id="ARBA00023047"/>
    </source>
</evidence>
<reference evidence="19 20" key="1">
    <citation type="submission" date="2020-08" db="EMBL/GenBank/DDBJ databases">
        <title>Aquariorum lacteus gen. nov., sp. nov., a new member of the family Comamonadaceae, isolated from freshwater aquarium.</title>
        <authorList>
            <person name="Chun S.-J."/>
        </authorList>
    </citation>
    <scope>NUCLEOTIDE SEQUENCE [LARGE SCALE GENOMIC DNA]</scope>
    <source>
        <strain evidence="19 20">SJAQ100</strain>
    </source>
</reference>
<dbReference type="NCBIfam" id="TIGR03028">
    <property type="entry name" value="EpsE"/>
    <property type="match status" value="1"/>
</dbReference>
<organism evidence="19 20">
    <name type="scientific">Aquariibacter albus</name>
    <dbReference type="NCBI Taxonomy" id="2759899"/>
    <lineage>
        <taxon>Bacteria</taxon>
        <taxon>Pseudomonadati</taxon>
        <taxon>Pseudomonadota</taxon>
        <taxon>Betaproteobacteria</taxon>
        <taxon>Burkholderiales</taxon>
        <taxon>Sphaerotilaceae</taxon>
        <taxon>Aquariibacter</taxon>
    </lineage>
</organism>
<evidence type="ECO:0000256" key="6">
    <source>
        <dbReference type="ARBA" id="ARBA00022692"/>
    </source>
</evidence>
<feature type="domain" description="Soluble ligand binding" evidence="17">
    <location>
        <begin position="208"/>
        <end position="261"/>
    </location>
</feature>
<evidence type="ECO:0000256" key="14">
    <source>
        <dbReference type="ARBA" id="ARBA00023288"/>
    </source>
</evidence>
<dbReference type="InterPro" id="IPR019554">
    <property type="entry name" value="Soluble_ligand-bd"/>
</dbReference>
<dbReference type="Pfam" id="PF10531">
    <property type="entry name" value="SLBB"/>
    <property type="match status" value="1"/>
</dbReference>
<feature type="domain" description="SLBB" evidence="18">
    <location>
        <begin position="121"/>
        <end position="202"/>
    </location>
</feature>
<keyword evidence="14" id="KW-0449">Lipoprotein</keyword>
<dbReference type="GO" id="GO:0015288">
    <property type="term" value="F:porin activity"/>
    <property type="evidence" value="ECO:0007669"/>
    <property type="project" value="UniProtKB-KW"/>
</dbReference>
<evidence type="ECO:0000256" key="11">
    <source>
        <dbReference type="ARBA" id="ARBA00023136"/>
    </source>
</evidence>
<comment type="caution">
    <text evidence="19">The sequence shown here is derived from an EMBL/GenBank/DDBJ whole genome shotgun (WGS) entry which is preliminary data.</text>
</comment>
<dbReference type="AlphaFoldDB" id="A0A839HIS6"/>
<comment type="subcellular location">
    <subcellularLocation>
        <location evidence="1">Cell outer membrane</location>
        <topology evidence="1">Multi-pass membrane protein</topology>
    </subcellularLocation>
</comment>
<proteinExistence type="inferred from homology"/>
<keyword evidence="6" id="KW-0812">Transmembrane</keyword>
<dbReference type="EMBL" id="JACIVI010000004">
    <property type="protein sequence ID" value="MBB1162527.1"/>
    <property type="molecule type" value="Genomic_DNA"/>
</dbReference>
<keyword evidence="10" id="KW-0626">Porin</keyword>
<dbReference type="GO" id="GO:0015159">
    <property type="term" value="F:polysaccharide transmembrane transporter activity"/>
    <property type="evidence" value="ECO:0007669"/>
    <property type="project" value="InterPro"/>
</dbReference>
<dbReference type="PANTHER" id="PTHR33619">
    <property type="entry name" value="POLYSACCHARIDE EXPORT PROTEIN GFCE-RELATED"/>
    <property type="match status" value="1"/>
</dbReference>
<evidence type="ECO:0000256" key="10">
    <source>
        <dbReference type="ARBA" id="ARBA00023114"/>
    </source>
</evidence>
<feature type="signal peptide" evidence="15">
    <location>
        <begin position="1"/>
        <end position="29"/>
    </location>
</feature>
<evidence type="ECO:0000313" key="20">
    <source>
        <dbReference type="Proteomes" id="UP000586093"/>
    </source>
</evidence>
<gene>
    <name evidence="19" type="primary">epsE</name>
    <name evidence="19" type="ORF">H4F90_11110</name>
</gene>
<name>A0A839HIS6_9BURK</name>
<dbReference type="InterPro" id="IPR017478">
    <property type="entry name" value="Polysacc_export_EpsE"/>
</dbReference>
<dbReference type="InterPro" id="IPR054765">
    <property type="entry name" value="SLBB_dom"/>
</dbReference>
<evidence type="ECO:0000259" key="17">
    <source>
        <dbReference type="Pfam" id="PF10531"/>
    </source>
</evidence>
<sequence>MNRKTHSTRILAACFWAAGLCLGTPITRAEVASAVQSTDRTEYVIGAGDVIKVSVFQNPDLSLEARINENGTIRFPLIGVVRLGGLTVSAAEKALADGLRTGDFVKEPQVTVLLTQVRANLVSVLGQVGKPGRYPLEVGGTKLMDVLAQAGGVAPGGSDILVLSGQRGGKPFRKEIDMPAVLGPSQDNTADVELQNGDVIFIDRAPQIYIYGQIQRPGVIRLERNMTLMQAMATAGGLTPRGTEKGLRVNRRKADGKLEVIEPGMNDLLRPDDIVYVRESIF</sequence>
<dbReference type="InterPro" id="IPR003715">
    <property type="entry name" value="Poly_export_N"/>
</dbReference>
<evidence type="ECO:0000259" key="16">
    <source>
        <dbReference type="Pfam" id="PF02563"/>
    </source>
</evidence>
<keyword evidence="4" id="KW-1134">Transmembrane beta strand</keyword>
<keyword evidence="3" id="KW-0813">Transport</keyword>
<dbReference type="GO" id="GO:0046930">
    <property type="term" value="C:pore complex"/>
    <property type="evidence" value="ECO:0007669"/>
    <property type="project" value="UniProtKB-KW"/>
</dbReference>
<keyword evidence="5" id="KW-0762">Sugar transport</keyword>
<evidence type="ECO:0000256" key="9">
    <source>
        <dbReference type="ARBA" id="ARBA00023065"/>
    </source>
</evidence>
<dbReference type="GO" id="GO:0006811">
    <property type="term" value="P:monoatomic ion transport"/>
    <property type="evidence" value="ECO:0007669"/>
    <property type="project" value="UniProtKB-KW"/>
</dbReference>
<evidence type="ECO:0000256" key="2">
    <source>
        <dbReference type="ARBA" id="ARBA00009450"/>
    </source>
</evidence>